<dbReference type="RefSeq" id="WP_377300559.1">
    <property type="nucleotide sequence ID" value="NZ_CP180191.1"/>
</dbReference>
<protein>
    <submittedName>
        <fullName evidence="2">Uncharacterized protein</fullName>
    </submittedName>
</protein>
<evidence type="ECO:0000256" key="1">
    <source>
        <dbReference type="SAM" id="MobiDB-lite"/>
    </source>
</evidence>
<accession>A0ABV7GX78</accession>
<reference evidence="3" key="1">
    <citation type="journal article" date="2019" name="Int. J. Syst. Evol. Microbiol.">
        <title>The Global Catalogue of Microorganisms (GCM) 10K type strain sequencing project: providing services to taxonomists for standard genome sequencing and annotation.</title>
        <authorList>
            <consortium name="The Broad Institute Genomics Platform"/>
            <consortium name="The Broad Institute Genome Sequencing Center for Infectious Disease"/>
            <person name="Wu L."/>
            <person name="Ma J."/>
        </authorList>
    </citation>
    <scope>NUCLEOTIDE SEQUENCE [LARGE SCALE GENOMIC DNA]</scope>
    <source>
        <strain evidence="3">KCTC 52168</strain>
    </source>
</reference>
<dbReference type="EMBL" id="JBHRTI010000003">
    <property type="protein sequence ID" value="MFC3146279.1"/>
    <property type="molecule type" value="Genomic_DNA"/>
</dbReference>
<evidence type="ECO:0000313" key="2">
    <source>
        <dbReference type="EMBL" id="MFC3146279.1"/>
    </source>
</evidence>
<keyword evidence="3" id="KW-1185">Reference proteome</keyword>
<proteinExistence type="predicted"/>
<evidence type="ECO:0000313" key="3">
    <source>
        <dbReference type="Proteomes" id="UP001595556"/>
    </source>
</evidence>
<sequence>MHSTFTRSSPARHPAPHPGRRFQPPIACAQIAVAAGLALCGGAALGAPSCGMQATQLLADGKITELAERFEGHGPETRNQLADLARAAGTLSRLAPSAKPLQGKHQRTSVLAPGLPAKYTFNGEWVSAQSARLGRVQIQASIKQGSACRLLALHLDIPQQP</sequence>
<organism evidence="2 3">
    <name type="scientific">Piscinibacterium candidicorallinum</name>
    <dbReference type="NCBI Taxonomy" id="1793872"/>
    <lineage>
        <taxon>Bacteria</taxon>
        <taxon>Pseudomonadati</taxon>
        <taxon>Pseudomonadota</taxon>
        <taxon>Betaproteobacteria</taxon>
        <taxon>Burkholderiales</taxon>
        <taxon>Piscinibacterium</taxon>
    </lineage>
</organism>
<name>A0ABV7GX78_9BURK</name>
<gene>
    <name evidence="2" type="ORF">ACFOEN_01335</name>
</gene>
<feature type="region of interest" description="Disordered" evidence="1">
    <location>
        <begin position="1"/>
        <end position="21"/>
    </location>
</feature>
<dbReference type="Proteomes" id="UP001595556">
    <property type="component" value="Unassembled WGS sequence"/>
</dbReference>
<comment type="caution">
    <text evidence="2">The sequence shown here is derived from an EMBL/GenBank/DDBJ whole genome shotgun (WGS) entry which is preliminary data.</text>
</comment>